<dbReference type="PRINTS" id="PR00169">
    <property type="entry name" value="KCHANNEL"/>
</dbReference>
<comment type="subcellular location">
    <subcellularLocation>
        <location evidence="1">Membrane</location>
        <topology evidence="1">Multi-pass membrane protein</topology>
    </subcellularLocation>
</comment>
<evidence type="ECO:0000256" key="9">
    <source>
        <dbReference type="ARBA" id="ARBA00023065"/>
    </source>
</evidence>
<dbReference type="Proteomes" id="UP000318995">
    <property type="component" value="Unassembled WGS sequence"/>
</dbReference>
<keyword evidence="5" id="KW-0631">Potassium channel</keyword>
<feature type="transmembrane region" description="Helical" evidence="12">
    <location>
        <begin position="257"/>
        <end position="282"/>
    </location>
</feature>
<keyword evidence="9" id="KW-0406">Ion transport</keyword>
<dbReference type="Pfam" id="PF00520">
    <property type="entry name" value="Ion_trans"/>
    <property type="match status" value="1"/>
</dbReference>
<keyword evidence="6" id="KW-0851">Voltage-gated channel</keyword>
<name>A0A5C5VY58_9BACT</name>
<evidence type="ECO:0000256" key="11">
    <source>
        <dbReference type="ARBA" id="ARBA00023303"/>
    </source>
</evidence>
<reference evidence="14 15" key="1">
    <citation type="submission" date="2019-02" db="EMBL/GenBank/DDBJ databases">
        <title>Deep-cultivation of Planctomycetes and their phenomic and genomic characterization uncovers novel biology.</title>
        <authorList>
            <person name="Wiegand S."/>
            <person name="Jogler M."/>
            <person name="Boedeker C."/>
            <person name="Pinto D."/>
            <person name="Vollmers J."/>
            <person name="Rivas-Marin E."/>
            <person name="Kohn T."/>
            <person name="Peeters S.H."/>
            <person name="Heuer A."/>
            <person name="Rast P."/>
            <person name="Oberbeckmann S."/>
            <person name="Bunk B."/>
            <person name="Jeske O."/>
            <person name="Meyerdierks A."/>
            <person name="Storesund J.E."/>
            <person name="Kallscheuer N."/>
            <person name="Luecker S."/>
            <person name="Lage O.M."/>
            <person name="Pohl T."/>
            <person name="Merkel B.J."/>
            <person name="Hornburger P."/>
            <person name="Mueller R.-W."/>
            <person name="Bruemmer F."/>
            <person name="Labrenz M."/>
            <person name="Spormann A.M."/>
            <person name="Op Den Camp H."/>
            <person name="Overmann J."/>
            <person name="Amann R."/>
            <person name="Jetten M.S.M."/>
            <person name="Mascher T."/>
            <person name="Medema M.H."/>
            <person name="Devos D.P."/>
            <person name="Kaster A.-K."/>
            <person name="Ovreas L."/>
            <person name="Rohde M."/>
            <person name="Galperin M.Y."/>
            <person name="Jogler C."/>
        </authorList>
    </citation>
    <scope>NUCLEOTIDE SEQUENCE [LARGE SCALE GENOMIC DNA]</scope>
    <source>
        <strain evidence="14 15">Pla111</strain>
    </source>
</reference>
<dbReference type="GO" id="GO:0005249">
    <property type="term" value="F:voltage-gated potassium channel activity"/>
    <property type="evidence" value="ECO:0007669"/>
    <property type="project" value="InterPro"/>
</dbReference>
<dbReference type="InterPro" id="IPR028325">
    <property type="entry name" value="VG_K_chnl"/>
</dbReference>
<keyword evidence="3" id="KW-0633">Potassium transport</keyword>
<keyword evidence="4 12" id="KW-0812">Transmembrane</keyword>
<feature type="transmembrane region" description="Helical" evidence="12">
    <location>
        <begin position="197"/>
        <end position="218"/>
    </location>
</feature>
<evidence type="ECO:0000256" key="1">
    <source>
        <dbReference type="ARBA" id="ARBA00004141"/>
    </source>
</evidence>
<dbReference type="SUPFAM" id="SSF81324">
    <property type="entry name" value="Voltage-gated potassium channels"/>
    <property type="match status" value="1"/>
</dbReference>
<keyword evidence="8 12" id="KW-1133">Transmembrane helix</keyword>
<dbReference type="GO" id="GO:0008076">
    <property type="term" value="C:voltage-gated potassium channel complex"/>
    <property type="evidence" value="ECO:0007669"/>
    <property type="project" value="InterPro"/>
</dbReference>
<dbReference type="Gene3D" id="1.20.120.350">
    <property type="entry name" value="Voltage-gated potassium channels. Chain C"/>
    <property type="match status" value="1"/>
</dbReference>
<dbReference type="PANTHER" id="PTHR11537:SF254">
    <property type="entry name" value="POTASSIUM VOLTAGE-GATED CHANNEL PROTEIN SHAB"/>
    <property type="match status" value="1"/>
</dbReference>
<comment type="caution">
    <text evidence="14">The sequence shown here is derived from an EMBL/GenBank/DDBJ whole genome shotgun (WGS) entry which is preliminary data.</text>
</comment>
<feature type="transmembrane region" description="Helical" evidence="12">
    <location>
        <begin position="71"/>
        <end position="93"/>
    </location>
</feature>
<accession>A0A5C5VY58</accession>
<evidence type="ECO:0000256" key="10">
    <source>
        <dbReference type="ARBA" id="ARBA00023136"/>
    </source>
</evidence>
<dbReference type="InterPro" id="IPR005821">
    <property type="entry name" value="Ion_trans_dom"/>
</dbReference>
<evidence type="ECO:0000313" key="15">
    <source>
        <dbReference type="Proteomes" id="UP000318995"/>
    </source>
</evidence>
<keyword evidence="7" id="KW-0630">Potassium</keyword>
<feature type="transmembrane region" description="Helical" evidence="12">
    <location>
        <begin position="99"/>
        <end position="119"/>
    </location>
</feature>
<dbReference type="EMBL" id="SJPH01000005">
    <property type="protein sequence ID" value="TWT42945.1"/>
    <property type="molecule type" value="Genomic_DNA"/>
</dbReference>
<evidence type="ECO:0000256" key="8">
    <source>
        <dbReference type="ARBA" id="ARBA00022989"/>
    </source>
</evidence>
<keyword evidence="2" id="KW-0813">Transport</keyword>
<evidence type="ECO:0000256" key="7">
    <source>
        <dbReference type="ARBA" id="ARBA00022958"/>
    </source>
</evidence>
<evidence type="ECO:0000256" key="5">
    <source>
        <dbReference type="ARBA" id="ARBA00022826"/>
    </source>
</evidence>
<dbReference type="PANTHER" id="PTHR11537">
    <property type="entry name" value="VOLTAGE-GATED POTASSIUM CHANNEL"/>
    <property type="match status" value="1"/>
</dbReference>
<evidence type="ECO:0000256" key="12">
    <source>
        <dbReference type="SAM" id="Phobius"/>
    </source>
</evidence>
<feature type="transmembrane region" description="Helical" evidence="12">
    <location>
        <begin position="225"/>
        <end position="245"/>
    </location>
</feature>
<evidence type="ECO:0000313" key="14">
    <source>
        <dbReference type="EMBL" id="TWT42945.1"/>
    </source>
</evidence>
<evidence type="ECO:0000256" key="6">
    <source>
        <dbReference type="ARBA" id="ARBA00022882"/>
    </source>
</evidence>
<dbReference type="InterPro" id="IPR027359">
    <property type="entry name" value="Volt_channel_dom_sf"/>
</dbReference>
<keyword evidence="10 12" id="KW-0472">Membrane</keyword>
<evidence type="ECO:0000256" key="2">
    <source>
        <dbReference type="ARBA" id="ARBA00022448"/>
    </source>
</evidence>
<keyword evidence="15" id="KW-1185">Reference proteome</keyword>
<organism evidence="14 15">
    <name type="scientific">Botrimarina hoheduenensis</name>
    <dbReference type="NCBI Taxonomy" id="2528000"/>
    <lineage>
        <taxon>Bacteria</taxon>
        <taxon>Pseudomonadati</taxon>
        <taxon>Planctomycetota</taxon>
        <taxon>Planctomycetia</taxon>
        <taxon>Pirellulales</taxon>
        <taxon>Lacipirellulaceae</taxon>
        <taxon>Botrimarina</taxon>
    </lineage>
</organism>
<sequence length="324" mass="35618">MPALAGRSHRDRLRGMSDVKNRAPEHAEVLLASKLPAGEGPPLNRLEPGNTGWQRRWYEVIFESETSAGKWFDVALLVFIMLSIVAVMLESVASIQPRYGSLLAAIEWGITLIFSLEYLARLACVARPSRYALSFFGIVDVVSILPSYLALFFSGAHTLATVRTLRLLRVFRVLKMARHLKEATTLLTALKQTWPKITVFLTVIFCSIVIMGTVMYLIEGQEDSGFVDIPTSVYWAIVTMTTVGYGDIAPVTPLGKFMAAMIMLFGYAIIIVPTGLFSAEVISGAHSADKRAADKRAVSRLCEDCGRSRHDEDAQYCAGCGSSL</sequence>
<gene>
    <name evidence="14" type="primary">kcsA</name>
    <name evidence="14" type="ORF">Pla111_25830</name>
</gene>
<keyword evidence="11 14" id="KW-0407">Ion channel</keyword>
<evidence type="ECO:0000256" key="4">
    <source>
        <dbReference type="ARBA" id="ARBA00022692"/>
    </source>
</evidence>
<dbReference type="AlphaFoldDB" id="A0A5C5VY58"/>
<evidence type="ECO:0000256" key="3">
    <source>
        <dbReference type="ARBA" id="ARBA00022538"/>
    </source>
</evidence>
<proteinExistence type="predicted"/>
<dbReference type="Gene3D" id="1.10.287.70">
    <property type="match status" value="1"/>
</dbReference>
<feature type="transmembrane region" description="Helical" evidence="12">
    <location>
        <begin position="131"/>
        <end position="153"/>
    </location>
</feature>
<feature type="domain" description="Ion transport" evidence="13">
    <location>
        <begin position="70"/>
        <end position="276"/>
    </location>
</feature>
<protein>
    <submittedName>
        <fullName evidence="14">pH-gated potassium channel KcsA</fullName>
    </submittedName>
</protein>
<dbReference type="GO" id="GO:0001508">
    <property type="term" value="P:action potential"/>
    <property type="evidence" value="ECO:0007669"/>
    <property type="project" value="TreeGrafter"/>
</dbReference>
<evidence type="ECO:0000259" key="13">
    <source>
        <dbReference type="Pfam" id="PF00520"/>
    </source>
</evidence>